<keyword evidence="4" id="KW-0472">Membrane</keyword>
<gene>
    <name evidence="9" type="ORF">A8C56_02565</name>
</gene>
<dbReference type="RefSeq" id="WP_067751634.1">
    <property type="nucleotide sequence ID" value="NZ_CP015772.1"/>
</dbReference>
<dbReference type="InterPro" id="IPR012944">
    <property type="entry name" value="SusD_RagB_dom"/>
</dbReference>
<evidence type="ECO:0000256" key="5">
    <source>
        <dbReference type="ARBA" id="ARBA00023237"/>
    </source>
</evidence>
<evidence type="ECO:0000313" key="9">
    <source>
        <dbReference type="EMBL" id="ANH80008.1"/>
    </source>
</evidence>
<dbReference type="Proteomes" id="UP000077667">
    <property type="component" value="Chromosome"/>
</dbReference>
<dbReference type="PROSITE" id="PS51257">
    <property type="entry name" value="PROKAR_LIPOPROTEIN"/>
    <property type="match status" value="1"/>
</dbReference>
<reference evidence="9 10" key="1">
    <citation type="submission" date="2016-05" db="EMBL/GenBank/DDBJ databases">
        <title>Niabella ginsenosidivorans BS26 whole genome sequencing.</title>
        <authorList>
            <person name="Im W.T."/>
            <person name="Siddiqi M.Z."/>
        </authorList>
    </citation>
    <scope>NUCLEOTIDE SEQUENCE [LARGE SCALE GENOMIC DNA]</scope>
    <source>
        <strain evidence="9 10">BS26</strain>
    </source>
</reference>
<name>A0A1A9HX70_9BACT</name>
<dbReference type="InterPro" id="IPR033985">
    <property type="entry name" value="SusD-like_N"/>
</dbReference>
<organism evidence="9 10">
    <name type="scientific">Niabella ginsenosidivorans</name>
    <dbReference type="NCBI Taxonomy" id="1176587"/>
    <lineage>
        <taxon>Bacteria</taxon>
        <taxon>Pseudomonadati</taxon>
        <taxon>Bacteroidota</taxon>
        <taxon>Chitinophagia</taxon>
        <taxon>Chitinophagales</taxon>
        <taxon>Chitinophagaceae</taxon>
        <taxon>Niabella</taxon>
    </lineage>
</organism>
<evidence type="ECO:0000256" key="2">
    <source>
        <dbReference type="ARBA" id="ARBA00006275"/>
    </source>
</evidence>
<comment type="subcellular location">
    <subcellularLocation>
        <location evidence="1">Cell outer membrane</location>
    </subcellularLocation>
</comment>
<evidence type="ECO:0000256" key="3">
    <source>
        <dbReference type="ARBA" id="ARBA00022729"/>
    </source>
</evidence>
<sequence>MKIIVSVIRAFYCFAALAFLASCSRFLDKKADSSIDTPNSIQVLQALLDNSDVFNISITPAFGEASADDYFVEETTLKTLEERLSSIYTWNPIPYKYSNDWSACYTTVYYANLCLESIEKIPRNPANESQWDYIKGAALFHRAYAFLNLAWTFSKAYDEASANTDMGIDLRLQSDFKVPSKRSSVAETYERIISDAKASLIYLPDSTNHVFRPSRAAASGLLARAYLSMRNYDSAFKYADICLSIKSDLLDYNTVTDNDNPFSNTAYNGETIFYSSMNFSSPQELLERNYGRAMIDTLLYSQYDENDLRKTLFFISNGSYFEFKGMYSVGVSRYFTGIALDEIYLIHAECSVRLGRSQIALKDLNELLRKRWNKDDAYKELALNDDKEVLALVLKERRKELLMRGLRWADIKRLNKEGANIVPARFVDGAVIELPVNDSRYALPLPDDIINITGMQQN</sequence>
<proteinExistence type="inferred from homology"/>
<evidence type="ECO:0000256" key="6">
    <source>
        <dbReference type="SAM" id="SignalP"/>
    </source>
</evidence>
<evidence type="ECO:0000313" key="10">
    <source>
        <dbReference type="Proteomes" id="UP000077667"/>
    </source>
</evidence>
<evidence type="ECO:0000259" key="8">
    <source>
        <dbReference type="Pfam" id="PF14322"/>
    </source>
</evidence>
<dbReference type="OrthoDB" id="653598at2"/>
<feature type="chain" id="PRO_5008389557" description="Carbohydrate-binding protein SusD" evidence="6">
    <location>
        <begin position="19"/>
        <end position="458"/>
    </location>
</feature>
<dbReference type="STRING" id="1176587.A8C56_02565"/>
<protein>
    <recommendedName>
        <fullName evidence="11">Carbohydrate-binding protein SusD</fullName>
    </recommendedName>
</protein>
<evidence type="ECO:0000259" key="7">
    <source>
        <dbReference type="Pfam" id="PF07980"/>
    </source>
</evidence>
<evidence type="ECO:0008006" key="11">
    <source>
        <dbReference type="Google" id="ProtNLM"/>
    </source>
</evidence>
<dbReference type="Pfam" id="PF07980">
    <property type="entry name" value="SusD_RagB"/>
    <property type="match status" value="1"/>
</dbReference>
<feature type="signal peptide" evidence="6">
    <location>
        <begin position="1"/>
        <end position="18"/>
    </location>
</feature>
<dbReference type="SUPFAM" id="SSF48452">
    <property type="entry name" value="TPR-like"/>
    <property type="match status" value="1"/>
</dbReference>
<dbReference type="Gene3D" id="1.25.40.390">
    <property type="match status" value="1"/>
</dbReference>
<dbReference type="GO" id="GO:0009279">
    <property type="term" value="C:cell outer membrane"/>
    <property type="evidence" value="ECO:0007669"/>
    <property type="project" value="UniProtKB-SubCell"/>
</dbReference>
<keyword evidence="10" id="KW-1185">Reference proteome</keyword>
<keyword evidence="5" id="KW-0998">Cell outer membrane</keyword>
<dbReference type="AlphaFoldDB" id="A0A1A9HX70"/>
<keyword evidence="3 6" id="KW-0732">Signal</keyword>
<dbReference type="EMBL" id="CP015772">
    <property type="protein sequence ID" value="ANH80008.1"/>
    <property type="molecule type" value="Genomic_DNA"/>
</dbReference>
<evidence type="ECO:0000256" key="4">
    <source>
        <dbReference type="ARBA" id="ARBA00023136"/>
    </source>
</evidence>
<comment type="similarity">
    <text evidence="2">Belongs to the SusD family.</text>
</comment>
<dbReference type="KEGG" id="nia:A8C56_02565"/>
<accession>A0A1A9HX70</accession>
<feature type="domain" description="SusD-like N-terminal" evidence="8">
    <location>
        <begin position="26"/>
        <end position="227"/>
    </location>
</feature>
<feature type="domain" description="RagB/SusD" evidence="7">
    <location>
        <begin position="341"/>
        <end position="416"/>
    </location>
</feature>
<dbReference type="InterPro" id="IPR011990">
    <property type="entry name" value="TPR-like_helical_dom_sf"/>
</dbReference>
<evidence type="ECO:0000256" key="1">
    <source>
        <dbReference type="ARBA" id="ARBA00004442"/>
    </source>
</evidence>
<dbReference type="Pfam" id="PF14322">
    <property type="entry name" value="SusD-like_3"/>
    <property type="match status" value="1"/>
</dbReference>